<dbReference type="RefSeq" id="WP_238279977.1">
    <property type="nucleotide sequence ID" value="NZ_BPQL01000069.1"/>
</dbReference>
<evidence type="ECO:0008006" key="4">
    <source>
        <dbReference type="Google" id="ProtNLM"/>
    </source>
</evidence>
<dbReference type="Proteomes" id="UP001549145">
    <property type="component" value="Unassembled WGS sequence"/>
</dbReference>
<organism evidence="2 3">
    <name type="scientific">Methylobacterium goesingense</name>
    <dbReference type="NCBI Taxonomy" id="243690"/>
    <lineage>
        <taxon>Bacteria</taxon>
        <taxon>Pseudomonadati</taxon>
        <taxon>Pseudomonadota</taxon>
        <taxon>Alphaproteobacteria</taxon>
        <taxon>Hyphomicrobiales</taxon>
        <taxon>Methylobacteriaceae</taxon>
        <taxon>Methylobacterium</taxon>
    </lineage>
</organism>
<sequence length="171" mass="18443">MLRSLRTRKEGALLEERAEARGADRAADMHRVTRDLRRLEALVARRRLRVRLLRTLRGGLGAGATLAALIKLKVAGSLAVKLGLAALVGLGLAWPFVALAVIFLAGLVLSILSLFGEGSVSCPDGDCDCGCHRREARAERLRQLIARRRDWLAEPAGPAPGRRTGAAQPLK</sequence>
<name>A0ABV2L1I3_9HYPH</name>
<dbReference type="EMBL" id="JBEPMM010000001">
    <property type="protein sequence ID" value="MET3690630.1"/>
    <property type="molecule type" value="Genomic_DNA"/>
</dbReference>
<accession>A0ABV2L1I3</accession>
<feature type="transmembrane region" description="Helical" evidence="1">
    <location>
        <begin position="55"/>
        <end position="72"/>
    </location>
</feature>
<evidence type="ECO:0000256" key="1">
    <source>
        <dbReference type="SAM" id="Phobius"/>
    </source>
</evidence>
<keyword evidence="1" id="KW-0472">Membrane</keyword>
<keyword evidence="1" id="KW-0812">Transmembrane</keyword>
<reference evidence="2 3" key="1">
    <citation type="submission" date="2024-06" db="EMBL/GenBank/DDBJ databases">
        <title>Genomic Encyclopedia of Type Strains, Phase IV (KMG-IV): sequencing the most valuable type-strain genomes for metagenomic binning, comparative biology and taxonomic classification.</title>
        <authorList>
            <person name="Goeker M."/>
        </authorList>
    </citation>
    <scope>NUCLEOTIDE SEQUENCE [LARGE SCALE GENOMIC DNA]</scope>
    <source>
        <strain evidence="2 3">DSM 21331</strain>
    </source>
</reference>
<keyword evidence="3" id="KW-1185">Reference proteome</keyword>
<protein>
    <recommendedName>
        <fullName evidence="4">Phage holin family protein</fullName>
    </recommendedName>
</protein>
<keyword evidence="1" id="KW-1133">Transmembrane helix</keyword>
<evidence type="ECO:0000313" key="2">
    <source>
        <dbReference type="EMBL" id="MET3690630.1"/>
    </source>
</evidence>
<comment type="caution">
    <text evidence="2">The sequence shown here is derived from an EMBL/GenBank/DDBJ whole genome shotgun (WGS) entry which is preliminary data.</text>
</comment>
<proteinExistence type="predicted"/>
<evidence type="ECO:0000313" key="3">
    <source>
        <dbReference type="Proteomes" id="UP001549145"/>
    </source>
</evidence>
<feature type="transmembrane region" description="Helical" evidence="1">
    <location>
        <begin position="92"/>
        <end position="115"/>
    </location>
</feature>
<gene>
    <name evidence="2" type="ORF">ABID43_000149</name>
</gene>